<dbReference type="Gene3D" id="2.20.25.110">
    <property type="entry name" value="S-adenosyl-L-methionine-dependent methyltransferases"/>
    <property type="match status" value="1"/>
</dbReference>
<sequence length="244" mass="28679">MKAWFEEHFQEDYLRVYDHRDEEKAADELSYIMQYIPLQRGMNAVDLCCGNGRHSRWLARLGIHVTAVDLSPALLKKAIDLTSDLPVQYMRGDVRNISLKAEHDAVFNLFTSFGYFSDDAENELVFVRAFEALKEDGWFFFDYLNPNYVKQNLVPIDCSEKDGLKITQERHISSGFVNKRITIQEQESKREYGERVKLYEHSELQRMLSRNGFVIEHLFGDYDATPFREDDSPRQIFICRKRSP</sequence>
<evidence type="ECO:0000313" key="4">
    <source>
        <dbReference type="EMBL" id="RSL34641.1"/>
    </source>
</evidence>
<dbReference type="PANTHER" id="PTHR43861:SF1">
    <property type="entry name" value="TRANS-ACONITATE 2-METHYLTRANSFERASE"/>
    <property type="match status" value="1"/>
</dbReference>
<dbReference type="InterPro" id="IPR029063">
    <property type="entry name" value="SAM-dependent_MTases_sf"/>
</dbReference>
<organism evidence="4 5">
    <name type="scientific">Salibacterium salarium</name>
    <dbReference type="NCBI Taxonomy" id="284579"/>
    <lineage>
        <taxon>Bacteria</taxon>
        <taxon>Bacillati</taxon>
        <taxon>Bacillota</taxon>
        <taxon>Bacilli</taxon>
        <taxon>Bacillales</taxon>
        <taxon>Bacillaceae</taxon>
    </lineage>
</organism>
<dbReference type="Gene3D" id="3.40.50.150">
    <property type="entry name" value="Vaccinia Virus protein VP39"/>
    <property type="match status" value="1"/>
</dbReference>
<dbReference type="RefSeq" id="WP_125554872.1">
    <property type="nucleotide sequence ID" value="NZ_RBVX01000003.1"/>
</dbReference>
<accession>A0A428N8G0</accession>
<evidence type="ECO:0000256" key="2">
    <source>
        <dbReference type="ARBA" id="ARBA00022679"/>
    </source>
</evidence>
<dbReference type="SUPFAM" id="SSF53335">
    <property type="entry name" value="S-adenosyl-L-methionine-dependent methyltransferases"/>
    <property type="match status" value="1"/>
</dbReference>
<keyword evidence="1 4" id="KW-0489">Methyltransferase</keyword>
<dbReference type="InterPro" id="IPR041698">
    <property type="entry name" value="Methyltransf_25"/>
</dbReference>
<feature type="domain" description="Methyltransferase" evidence="3">
    <location>
        <begin position="45"/>
        <end position="137"/>
    </location>
</feature>
<name>A0A428N8G0_9BACI</name>
<dbReference type="CDD" id="cd02440">
    <property type="entry name" value="AdoMet_MTases"/>
    <property type="match status" value="1"/>
</dbReference>
<dbReference type="GO" id="GO:0032259">
    <property type="term" value="P:methylation"/>
    <property type="evidence" value="ECO:0007669"/>
    <property type="project" value="UniProtKB-KW"/>
</dbReference>
<dbReference type="Pfam" id="PF13649">
    <property type="entry name" value="Methyltransf_25"/>
    <property type="match status" value="1"/>
</dbReference>
<evidence type="ECO:0000259" key="3">
    <source>
        <dbReference type="Pfam" id="PF13649"/>
    </source>
</evidence>
<reference evidence="4 5" key="1">
    <citation type="submission" date="2018-10" db="EMBL/GenBank/DDBJ databases">
        <title>Draft genome sequence of Bacillus salarius IM0101, isolated from a hypersaline soil in Inner Mongolia, China.</title>
        <authorList>
            <person name="Yamprayoonswat W."/>
            <person name="Boonvisut S."/>
            <person name="Jumpathong W."/>
            <person name="Sittihan S."/>
            <person name="Ruangsuj P."/>
            <person name="Wanthongcharoen S."/>
            <person name="Thongpramul N."/>
            <person name="Pimmason S."/>
            <person name="Yu B."/>
            <person name="Yasawong M."/>
        </authorList>
    </citation>
    <scope>NUCLEOTIDE SEQUENCE [LARGE SCALE GENOMIC DNA]</scope>
    <source>
        <strain evidence="4 5">IM0101</strain>
    </source>
</reference>
<comment type="caution">
    <text evidence="4">The sequence shown here is derived from an EMBL/GenBank/DDBJ whole genome shotgun (WGS) entry which is preliminary data.</text>
</comment>
<evidence type="ECO:0000256" key="1">
    <source>
        <dbReference type="ARBA" id="ARBA00022603"/>
    </source>
</evidence>
<keyword evidence="5" id="KW-1185">Reference proteome</keyword>
<dbReference type="EMBL" id="RBVX01000003">
    <property type="protein sequence ID" value="RSL34641.1"/>
    <property type="molecule type" value="Genomic_DNA"/>
</dbReference>
<dbReference type="GO" id="GO:0008168">
    <property type="term" value="F:methyltransferase activity"/>
    <property type="evidence" value="ECO:0007669"/>
    <property type="project" value="UniProtKB-KW"/>
</dbReference>
<dbReference type="AlphaFoldDB" id="A0A428N8G0"/>
<keyword evidence="2 4" id="KW-0808">Transferase</keyword>
<gene>
    <name evidence="4" type="ORF">D7Z54_05745</name>
</gene>
<protein>
    <submittedName>
        <fullName evidence="4">Class I SAM-dependent methyltransferase</fullName>
    </submittedName>
</protein>
<evidence type="ECO:0000313" key="5">
    <source>
        <dbReference type="Proteomes" id="UP000275076"/>
    </source>
</evidence>
<dbReference type="PANTHER" id="PTHR43861">
    <property type="entry name" value="TRANS-ACONITATE 2-METHYLTRANSFERASE-RELATED"/>
    <property type="match status" value="1"/>
</dbReference>
<dbReference type="Proteomes" id="UP000275076">
    <property type="component" value="Unassembled WGS sequence"/>
</dbReference>
<proteinExistence type="predicted"/>
<dbReference type="OrthoDB" id="9811589at2"/>